<protein>
    <submittedName>
        <fullName evidence="1">Uncharacterized protein</fullName>
    </submittedName>
</protein>
<comment type="caution">
    <text evidence="1">The sequence shown here is derived from an EMBL/GenBank/DDBJ whole genome shotgun (WGS) entry which is preliminary data.</text>
</comment>
<reference evidence="1" key="1">
    <citation type="submission" date="2004-02" db="EMBL/GenBank/DDBJ databases">
        <authorList>
            <consortium name="DOE Joint Genome Institute"/>
        </authorList>
    </citation>
    <scope>NUCLEOTIDE SEQUENCE [LARGE SCALE GENOMIC DNA]</scope>
    <source>
        <strain evidence="1">WH 8501</strain>
    </source>
</reference>
<gene>
    <name evidence="1" type="ORF">CwatDRAFT_3206</name>
</gene>
<reference evidence="1" key="2">
    <citation type="submission" date="2005-06" db="EMBL/GenBank/DDBJ databases">
        <title>Sequencing of the draft genome and assembly of Crocosphaera watsonii WH 8501.</title>
        <authorList>
            <consortium name="US DOE Joint Genome Institute (JGI-PGF)"/>
            <person name="Copeland A."/>
            <person name="Lucas S."/>
            <person name="Lapidus A."/>
            <person name="Barry K."/>
            <person name="Detter C."/>
            <person name="Glavina T."/>
            <person name="Hammon N."/>
            <person name="Israni S."/>
            <person name="Pitluck S."/>
            <person name="Richardson P."/>
        </authorList>
    </citation>
    <scope>NUCLEOTIDE SEQUENCE [LARGE SCALE GENOMIC DNA]</scope>
    <source>
        <strain evidence="1">WH 8501</strain>
    </source>
</reference>
<dbReference type="KEGG" id="cwa:CwatDRAFT_3206"/>
<dbReference type="RefSeq" id="WP_007306295.1">
    <property type="nucleotide sequence ID" value="NZ_AADV02000042.1"/>
</dbReference>
<evidence type="ECO:0000313" key="1">
    <source>
        <dbReference type="EMBL" id="EAM50035.1"/>
    </source>
</evidence>
<evidence type="ECO:0000313" key="2">
    <source>
        <dbReference type="Proteomes" id="UP000003922"/>
    </source>
</evidence>
<accession>Q4C1I4</accession>
<dbReference type="AlphaFoldDB" id="Q4C1I4"/>
<name>Q4C1I4_CROWT</name>
<dbReference type="Proteomes" id="UP000003922">
    <property type="component" value="Unassembled WGS sequence"/>
</dbReference>
<sequence length="230" mass="24522">MGGTTNLNGEVNIGGILRTNGGTLNINNNITVEQLVSAGGTVNVNYDQDFANLTISGGTFEAIEPLAVTDLVWQGGTLRDTDITASESLILNGTTKDINNSIIDNQGLATWTSGTIRTFTNGSWFNRQNAELDIAGDLFLDYRSCTVMVMENAGLLRKSAGIGTSTLEITLSNQGEISIESGTLYFTAGFAQSQGVTELDGGNLRVAGNFEPRFRTSKSSIKYYKPGVNN</sequence>
<organism evidence="1 2">
    <name type="scientific">Crocosphaera watsonii WH 8501</name>
    <dbReference type="NCBI Taxonomy" id="165597"/>
    <lineage>
        <taxon>Bacteria</taxon>
        <taxon>Bacillati</taxon>
        <taxon>Cyanobacteriota</taxon>
        <taxon>Cyanophyceae</taxon>
        <taxon>Oscillatoriophycideae</taxon>
        <taxon>Chroococcales</taxon>
        <taxon>Aphanothecaceae</taxon>
        <taxon>Crocosphaera</taxon>
    </lineage>
</organism>
<reference evidence="1" key="3">
    <citation type="submission" date="2016-12" db="EMBL/GenBank/DDBJ databases">
        <title>Annotation of the draft genome assembly of Crocosphaera watsonii WH 8501.</title>
        <authorList>
            <consortium name="US DOE Joint Genome Institute (JGI-ORNL)"/>
            <person name="Larimer F."/>
            <person name="Land M."/>
        </authorList>
    </citation>
    <scope>NUCLEOTIDE SEQUENCE</scope>
    <source>
        <strain evidence="1">WH 8501</strain>
    </source>
</reference>
<keyword evidence="2" id="KW-1185">Reference proteome</keyword>
<proteinExistence type="predicted"/>
<dbReference type="EMBL" id="AADV02000042">
    <property type="protein sequence ID" value="EAM50035.1"/>
    <property type="molecule type" value="Genomic_DNA"/>
</dbReference>